<feature type="transmembrane region" description="Helical" evidence="1">
    <location>
        <begin position="349"/>
        <end position="369"/>
    </location>
</feature>
<feature type="transmembrane region" description="Helical" evidence="1">
    <location>
        <begin position="294"/>
        <end position="314"/>
    </location>
</feature>
<proteinExistence type="predicted"/>
<accession>A0ABN2JPY3</accession>
<keyword evidence="1" id="KW-1133">Transmembrane helix</keyword>
<evidence type="ECO:0000256" key="1">
    <source>
        <dbReference type="SAM" id="Phobius"/>
    </source>
</evidence>
<feature type="transmembrane region" description="Helical" evidence="1">
    <location>
        <begin position="77"/>
        <end position="97"/>
    </location>
</feature>
<dbReference type="EMBL" id="BAAALS010000001">
    <property type="protein sequence ID" value="GAA1735120.1"/>
    <property type="molecule type" value="Genomic_DNA"/>
</dbReference>
<feature type="transmembrane region" description="Helical" evidence="1">
    <location>
        <begin position="142"/>
        <end position="159"/>
    </location>
</feature>
<name>A0ABN2JPY3_9ACTN</name>
<evidence type="ECO:0000313" key="2">
    <source>
        <dbReference type="EMBL" id="GAA1735120.1"/>
    </source>
</evidence>
<dbReference type="RefSeq" id="WP_344075635.1">
    <property type="nucleotide sequence ID" value="NZ_BAAALS010000001.1"/>
</dbReference>
<protein>
    <submittedName>
        <fullName evidence="2">Uncharacterized protein</fullName>
    </submittedName>
</protein>
<feature type="transmembrane region" description="Helical" evidence="1">
    <location>
        <begin position="269"/>
        <end position="288"/>
    </location>
</feature>
<keyword evidence="3" id="KW-1185">Reference proteome</keyword>
<comment type="caution">
    <text evidence="2">The sequence shown here is derived from an EMBL/GenBank/DDBJ whole genome shotgun (WGS) entry which is preliminary data.</text>
</comment>
<keyword evidence="1" id="KW-0812">Transmembrane</keyword>
<evidence type="ECO:0000313" key="3">
    <source>
        <dbReference type="Proteomes" id="UP001500655"/>
    </source>
</evidence>
<sequence length="391" mass="41486">MSEYWFGSPGTGLRTALPDPRPFLARVRAGLSESETALVIRQLYGLWLVALLLKALGSSWDVSWHFKWLRDDLAPPHLINVVGDVVMIGLVVFHTVTGFGVDKLALRLMQVGSAVFLVSIPIDVINHRVNGLDITSWSFSHSGLYLGTALAIAGAIVGWTRHATGQRRRTLVLGTLWLFFLENVLFPNQQQEYGTLALSAYLDGRTTAEPSLLAFAANQLGVAALDESSFRSFALPIADWVYLAWVTTAGMIVLVIARRQLGVRWAATAIAGAYVAYRCVMFVLLAGSGFTRSIVPFLLLAGAVAIDLVCAAGLPWAVEGLVGAAVVATAVYAGGWAQGELIALPPSTYVLAPAAAGVLAVGWLAAAALQKAWGTTERVPATAPAGPPLAA</sequence>
<gene>
    <name evidence="2" type="ORF">GCM10009681_01770</name>
</gene>
<organism evidence="2 3">
    <name type="scientific">Luedemannella helvata</name>
    <dbReference type="NCBI Taxonomy" id="349315"/>
    <lineage>
        <taxon>Bacteria</taxon>
        <taxon>Bacillati</taxon>
        <taxon>Actinomycetota</taxon>
        <taxon>Actinomycetes</taxon>
        <taxon>Micromonosporales</taxon>
        <taxon>Micromonosporaceae</taxon>
        <taxon>Luedemannella</taxon>
    </lineage>
</organism>
<reference evidence="2 3" key="1">
    <citation type="journal article" date="2019" name="Int. J. Syst. Evol. Microbiol.">
        <title>The Global Catalogue of Microorganisms (GCM) 10K type strain sequencing project: providing services to taxonomists for standard genome sequencing and annotation.</title>
        <authorList>
            <consortium name="The Broad Institute Genomics Platform"/>
            <consortium name="The Broad Institute Genome Sequencing Center for Infectious Disease"/>
            <person name="Wu L."/>
            <person name="Ma J."/>
        </authorList>
    </citation>
    <scope>NUCLEOTIDE SEQUENCE [LARGE SCALE GENOMIC DNA]</scope>
    <source>
        <strain evidence="2 3">JCM 13249</strain>
    </source>
</reference>
<feature type="transmembrane region" description="Helical" evidence="1">
    <location>
        <begin position="240"/>
        <end position="257"/>
    </location>
</feature>
<keyword evidence="1" id="KW-0472">Membrane</keyword>
<feature type="transmembrane region" description="Helical" evidence="1">
    <location>
        <begin position="38"/>
        <end position="57"/>
    </location>
</feature>
<dbReference type="Proteomes" id="UP001500655">
    <property type="component" value="Unassembled WGS sequence"/>
</dbReference>